<evidence type="ECO:0000313" key="2">
    <source>
        <dbReference type="EMBL" id="AGZ84284.1"/>
    </source>
</evidence>
<accession>U5Y4R1</accession>
<dbReference type="EMBL" id="KF318700">
    <property type="protein sequence ID" value="AGZ84284.1"/>
    <property type="molecule type" value="mRNA"/>
</dbReference>
<proteinExistence type="evidence at transcript level"/>
<feature type="chain" id="PRO_5004666655" evidence="1">
    <location>
        <begin position="24"/>
        <end position="70"/>
    </location>
</feature>
<organism evidence="2">
    <name type="scientific">Perna viridis</name>
    <name type="common">Asian green mussel</name>
    <name type="synonym">Mytilus viridis</name>
    <dbReference type="NCBI Taxonomy" id="73031"/>
    <lineage>
        <taxon>Eukaryota</taxon>
        <taxon>Metazoa</taxon>
        <taxon>Spiralia</taxon>
        <taxon>Lophotrochozoa</taxon>
        <taxon>Mollusca</taxon>
        <taxon>Bivalvia</taxon>
        <taxon>Autobranchia</taxon>
        <taxon>Pteriomorphia</taxon>
        <taxon>Mytilida</taxon>
        <taxon>Mytiloidea</taxon>
        <taxon>Mytilidae</taxon>
        <taxon>Mytilinae</taxon>
        <taxon>Perna</taxon>
    </lineage>
</organism>
<keyword evidence="1" id="KW-0732">Signal</keyword>
<feature type="signal peptide" evidence="1">
    <location>
        <begin position="1"/>
        <end position="23"/>
    </location>
</feature>
<reference evidence="2" key="1">
    <citation type="journal article" date="2013" name="Nat. Biotechnol.">
        <title>Accelerating the design of biomimetic materials by integrating RNA-seq with proteomics and materials science.</title>
        <authorList>
            <person name="Guerette P.A."/>
            <person name="Hoon S."/>
            <person name="Seow Y."/>
            <person name="Raida M."/>
            <person name="Masic A."/>
            <person name="Wong F.T."/>
            <person name="Ho V.H."/>
            <person name="Kong K.W."/>
            <person name="Demirel M.C."/>
            <person name="Pena-Francesch A."/>
            <person name="Amini S."/>
            <person name="Tay G.Z."/>
            <person name="Ding D."/>
            <person name="Miserez A."/>
        </authorList>
    </citation>
    <scope>NUCLEOTIDE SEQUENCE</scope>
    <source>
        <tissue evidence="2">Foot</tissue>
    </source>
</reference>
<dbReference type="AlphaFoldDB" id="U5Y4R1"/>
<protein>
    <submittedName>
        <fullName evidence="2">PVFP-3</fullName>
    </submittedName>
</protein>
<sequence length="70" mass="7967">MKCTIFSIWALVITISGMNFVDAQFTCFPTIDCGFNINGCQSFCRDRYCSPYGSECRNNNLCCCLYCRFG</sequence>
<name>U5Y4R1_PERVI</name>
<evidence type="ECO:0000256" key="1">
    <source>
        <dbReference type="SAM" id="SignalP"/>
    </source>
</evidence>